<gene>
    <name evidence="2" type="ORF">ISP17_03455</name>
</gene>
<organism evidence="2 3">
    <name type="scientific">Dyella ginsengisoli</name>
    <dbReference type="NCBI Taxonomy" id="363848"/>
    <lineage>
        <taxon>Bacteria</taxon>
        <taxon>Pseudomonadati</taxon>
        <taxon>Pseudomonadota</taxon>
        <taxon>Gammaproteobacteria</taxon>
        <taxon>Lysobacterales</taxon>
        <taxon>Rhodanobacteraceae</taxon>
        <taxon>Dyella</taxon>
    </lineage>
</organism>
<evidence type="ECO:0000256" key="1">
    <source>
        <dbReference type="SAM" id="MobiDB-lite"/>
    </source>
</evidence>
<dbReference type="EMBL" id="JADIKM010000001">
    <property type="protein sequence ID" value="MFK2903006.1"/>
    <property type="molecule type" value="Genomic_DNA"/>
</dbReference>
<dbReference type="Proteomes" id="UP001620460">
    <property type="component" value="Unassembled WGS sequence"/>
</dbReference>
<evidence type="ECO:0000313" key="2">
    <source>
        <dbReference type="EMBL" id="MFK2903006.1"/>
    </source>
</evidence>
<name>A0ABW8JS39_9GAMM</name>
<feature type="compositionally biased region" description="Basic and acidic residues" evidence="1">
    <location>
        <begin position="1"/>
        <end position="10"/>
    </location>
</feature>
<reference evidence="2 3" key="1">
    <citation type="submission" date="2020-10" db="EMBL/GenBank/DDBJ databases">
        <title>Phylogeny of dyella-like bacteria.</title>
        <authorList>
            <person name="Fu J."/>
        </authorList>
    </citation>
    <scope>NUCLEOTIDE SEQUENCE [LARGE SCALE GENOMIC DNA]</scope>
    <source>
        <strain evidence="2 3">Gsoil3046</strain>
    </source>
</reference>
<dbReference type="RefSeq" id="WP_404630119.1">
    <property type="nucleotide sequence ID" value="NZ_JADIKM010000001.1"/>
</dbReference>
<sequence length="450" mass="49937">MMGKDKDERSTLPGEVSPQETLPHDEPTGSDGVADTAPHDISGATGTSEKDALLAAHHARDYLGSITKHPVAFSKAFAAAEPVWMKAVQKHQDALGFGVRNSPFEKFSKLAFPTHALGQAVRESPWQRFAKENSFVLGALTKTFPIGSVMKDPLPSFNLASSMAEPVWTKAMRERRSEFLDVVERVSKSAFVFSPMLEQARKFQEQFASQFKAFDSSFFSASQQFADIARRFKAYPEEVREGLAVMGKHGWCLDFDMGASAPIRFKNLVEEERVQEAHQEMVCHFDARVDSIKQELCDLYPKRQHIIEAAFEAYANAQYILAIPTILAQIDGICLDVVDAHFFMAKGRKKVKDHVMSIASGSISSAFLAPFEIGLEVSLSERDRPEGFSGLNRHMVLHGESVDYGTKENCLKAISVLNYISQSIQRVLGDEEENQPAQLVNEVAEQGPDS</sequence>
<comment type="caution">
    <text evidence="2">The sequence shown here is derived from an EMBL/GenBank/DDBJ whole genome shotgun (WGS) entry which is preliminary data.</text>
</comment>
<protein>
    <submittedName>
        <fullName evidence="2">Uncharacterized protein</fullName>
    </submittedName>
</protein>
<accession>A0ABW8JS39</accession>
<feature type="region of interest" description="Disordered" evidence="1">
    <location>
        <begin position="1"/>
        <end position="46"/>
    </location>
</feature>
<keyword evidence="3" id="KW-1185">Reference proteome</keyword>
<evidence type="ECO:0000313" key="3">
    <source>
        <dbReference type="Proteomes" id="UP001620460"/>
    </source>
</evidence>
<proteinExistence type="predicted"/>